<feature type="transmembrane region" description="Helical" evidence="7">
    <location>
        <begin position="242"/>
        <end position="264"/>
    </location>
</feature>
<keyword evidence="3" id="KW-0808">Transferase</keyword>
<feature type="domain" description="Glycosyltransferase 2-like" evidence="8">
    <location>
        <begin position="10"/>
        <end position="171"/>
    </location>
</feature>
<evidence type="ECO:0000256" key="1">
    <source>
        <dbReference type="ARBA" id="ARBA00004141"/>
    </source>
</evidence>
<dbReference type="InterPro" id="IPR029044">
    <property type="entry name" value="Nucleotide-diphossugar_trans"/>
</dbReference>
<keyword evidence="10" id="KW-1185">Reference proteome</keyword>
<keyword evidence="5 7" id="KW-1133">Transmembrane helix</keyword>
<evidence type="ECO:0000256" key="3">
    <source>
        <dbReference type="ARBA" id="ARBA00022679"/>
    </source>
</evidence>
<evidence type="ECO:0000259" key="8">
    <source>
        <dbReference type="Pfam" id="PF00535"/>
    </source>
</evidence>
<dbReference type="CDD" id="cd04187">
    <property type="entry name" value="DPM1_like_bac"/>
    <property type="match status" value="1"/>
</dbReference>
<evidence type="ECO:0000256" key="4">
    <source>
        <dbReference type="ARBA" id="ARBA00022692"/>
    </source>
</evidence>
<proteinExistence type="predicted"/>
<dbReference type="PANTHER" id="PTHR48090">
    <property type="entry name" value="UNDECAPRENYL-PHOSPHATE 4-DEOXY-4-FORMAMIDO-L-ARABINOSE TRANSFERASE-RELATED"/>
    <property type="match status" value="1"/>
</dbReference>
<comment type="caution">
    <text evidence="9">The sequence shown here is derived from an EMBL/GenBank/DDBJ whole genome shotgun (WGS) entry which is preliminary data.</text>
</comment>
<feature type="transmembrane region" description="Helical" evidence="7">
    <location>
        <begin position="276"/>
        <end position="298"/>
    </location>
</feature>
<dbReference type="Gene3D" id="3.90.550.10">
    <property type="entry name" value="Spore Coat Polysaccharide Biosynthesis Protein SpsA, Chain A"/>
    <property type="match status" value="1"/>
</dbReference>
<accession>A0ABP7X9R7</accession>
<dbReference type="Pfam" id="PF00535">
    <property type="entry name" value="Glycos_transf_2"/>
    <property type="match status" value="1"/>
</dbReference>
<reference evidence="10" key="1">
    <citation type="journal article" date="2019" name="Int. J. Syst. Evol. Microbiol.">
        <title>The Global Catalogue of Microorganisms (GCM) 10K type strain sequencing project: providing services to taxonomists for standard genome sequencing and annotation.</title>
        <authorList>
            <consortium name="The Broad Institute Genomics Platform"/>
            <consortium name="The Broad Institute Genome Sequencing Center for Infectious Disease"/>
            <person name="Wu L."/>
            <person name="Ma J."/>
        </authorList>
    </citation>
    <scope>NUCLEOTIDE SEQUENCE [LARGE SCALE GENOMIC DNA]</scope>
    <source>
        <strain evidence="10">JCM 17106</strain>
    </source>
</reference>
<comment type="subcellular location">
    <subcellularLocation>
        <location evidence="1">Membrane</location>
        <topology evidence="1">Multi-pass membrane protein</topology>
    </subcellularLocation>
</comment>
<sequence length="318" mass="36547">MPNTKQTYVSIVVSLFNEIEGVHHFWNSLKEVLNKEKHVHFELIWVNDGSTDGTQEVIDQIRKESVFDNVDMVSIEFSKNFGHESAMIAGIDHASGNAIICIDSDGQHPPEEIPKMITLYNEGNDIVLMQRLLREDNSFLKQKFSAFFYRMINALSAIKFEENSTDFFLISKQIKGILKSNFRDQSRFIRGFIQSVGFSKKIITFTAPARLYGESHYSYLSLLKLSINAIFSFSNKPLRISIFLSILFVLFTTGMIGYTTYTYLYGSEAPSGYNTIIIFMSASFSILFITLSILSLYFEKIIQEIRKRPIYIIKQKND</sequence>
<evidence type="ECO:0000313" key="9">
    <source>
        <dbReference type="EMBL" id="GAA4108401.1"/>
    </source>
</evidence>
<dbReference type="PANTHER" id="PTHR48090:SF1">
    <property type="entry name" value="PROPHAGE BACTOPRENOL GLUCOSYL TRANSFERASE HOMOLOG"/>
    <property type="match status" value="1"/>
</dbReference>
<protein>
    <submittedName>
        <fullName evidence="9">Glycosyltransferase family 2 protein</fullName>
    </submittedName>
</protein>
<keyword evidence="6 7" id="KW-0472">Membrane</keyword>
<evidence type="ECO:0000313" key="10">
    <source>
        <dbReference type="Proteomes" id="UP001500459"/>
    </source>
</evidence>
<organism evidence="9 10">
    <name type="scientific">Aquimarina addita</name>
    <dbReference type="NCBI Taxonomy" id="870485"/>
    <lineage>
        <taxon>Bacteria</taxon>
        <taxon>Pseudomonadati</taxon>
        <taxon>Bacteroidota</taxon>
        <taxon>Flavobacteriia</taxon>
        <taxon>Flavobacteriales</taxon>
        <taxon>Flavobacteriaceae</taxon>
        <taxon>Aquimarina</taxon>
    </lineage>
</organism>
<evidence type="ECO:0000256" key="7">
    <source>
        <dbReference type="SAM" id="Phobius"/>
    </source>
</evidence>
<dbReference type="InterPro" id="IPR050256">
    <property type="entry name" value="Glycosyltransferase_2"/>
</dbReference>
<gene>
    <name evidence="9" type="ORF">GCM10022393_04470</name>
</gene>
<dbReference type="Proteomes" id="UP001500459">
    <property type="component" value="Unassembled WGS sequence"/>
</dbReference>
<keyword evidence="4 7" id="KW-0812">Transmembrane</keyword>
<dbReference type="SUPFAM" id="SSF53448">
    <property type="entry name" value="Nucleotide-diphospho-sugar transferases"/>
    <property type="match status" value="1"/>
</dbReference>
<keyword evidence="2" id="KW-0328">Glycosyltransferase</keyword>
<evidence type="ECO:0000256" key="6">
    <source>
        <dbReference type="ARBA" id="ARBA00023136"/>
    </source>
</evidence>
<evidence type="ECO:0000256" key="5">
    <source>
        <dbReference type="ARBA" id="ARBA00022989"/>
    </source>
</evidence>
<evidence type="ECO:0000256" key="2">
    <source>
        <dbReference type="ARBA" id="ARBA00022676"/>
    </source>
</evidence>
<dbReference type="InterPro" id="IPR001173">
    <property type="entry name" value="Glyco_trans_2-like"/>
</dbReference>
<name>A0ABP7X9R7_9FLAO</name>
<dbReference type="RefSeq" id="WP_344924344.1">
    <property type="nucleotide sequence ID" value="NZ_BAABCW010000001.1"/>
</dbReference>
<dbReference type="EMBL" id="BAABCW010000001">
    <property type="protein sequence ID" value="GAA4108401.1"/>
    <property type="molecule type" value="Genomic_DNA"/>
</dbReference>